<dbReference type="EMBL" id="UARW01000010">
    <property type="protein sequence ID" value="SQD04045.1"/>
    <property type="molecule type" value="Genomic_DNA"/>
</dbReference>
<organism evidence="1 2">
    <name type="scientific">Escherichia coli</name>
    <dbReference type="NCBI Taxonomy" id="562"/>
    <lineage>
        <taxon>Bacteria</taxon>
        <taxon>Pseudomonadati</taxon>
        <taxon>Pseudomonadota</taxon>
        <taxon>Gammaproteobacteria</taxon>
        <taxon>Enterobacterales</taxon>
        <taxon>Enterobacteriaceae</taxon>
        <taxon>Escherichia</taxon>
    </lineage>
</organism>
<dbReference type="Proteomes" id="UP000250991">
    <property type="component" value="Unassembled WGS sequence"/>
</dbReference>
<dbReference type="AlphaFoldDB" id="A0A2X3KD53"/>
<sequence length="227" mass="25382">MTLEQLESLNAEQKARTVLVVQDPFTSYYDAQVVADFVRLVEKLGFQPVLLPFSPNGKAQHIKGFLNRFAKTAKKTADFLNRMAKLGMPMVGVDPALVLCYRDEYKLALGEERGEFNVLLANEWLASALESQPVATVSGESWYFFGHCTEVTALPGAPAQMGRDICPFWARNWKMSAWVAAAWQGLTDMKRKTIKIRSGSMSYPGIRLCSDCRVTAVWRPDIPAVAR</sequence>
<gene>
    <name evidence="1" type="ORF">NCTC8009_04551</name>
</gene>
<evidence type="ECO:0000313" key="2">
    <source>
        <dbReference type="Proteomes" id="UP000250991"/>
    </source>
</evidence>
<accession>A0A2X3KD53</accession>
<reference evidence="1 2" key="1">
    <citation type="submission" date="2018-06" db="EMBL/GenBank/DDBJ databases">
        <authorList>
            <consortium name="Pathogen Informatics"/>
            <person name="Doyle S."/>
        </authorList>
    </citation>
    <scope>NUCLEOTIDE SEQUENCE [LARGE SCALE GENOMIC DNA]</scope>
    <source>
        <strain evidence="1 2">NCTC8009</strain>
    </source>
</reference>
<proteinExistence type="predicted"/>
<protein>
    <submittedName>
        <fullName evidence="1">Putative FAD-binding oxidase</fullName>
    </submittedName>
</protein>
<name>A0A2X3KD53_ECOLX</name>
<evidence type="ECO:0000313" key="1">
    <source>
        <dbReference type="EMBL" id="SQD04045.1"/>
    </source>
</evidence>